<proteinExistence type="predicted"/>
<dbReference type="Gramene" id="MELO3C019952.2.1">
    <property type="protein sequence ID" value="MELO3C019952.2.1"/>
    <property type="gene ID" value="MELO3C019952.2"/>
</dbReference>
<keyword evidence="1" id="KW-0472">Membrane</keyword>
<protein>
    <submittedName>
        <fullName evidence="2">Uncharacterized protein</fullName>
    </submittedName>
</protein>
<name>A0A9I9DL10_CUCME</name>
<keyword evidence="1" id="KW-0812">Transmembrane</keyword>
<reference evidence="2" key="1">
    <citation type="submission" date="2023-03" db="UniProtKB">
        <authorList>
            <consortium name="EnsemblPlants"/>
        </authorList>
    </citation>
    <scope>IDENTIFICATION</scope>
</reference>
<dbReference type="EnsemblPlants" id="MELO3C019952.2.1">
    <property type="protein sequence ID" value="MELO3C019952.2.1"/>
    <property type="gene ID" value="MELO3C019952.2"/>
</dbReference>
<sequence>MLIQSLRSKGNYYWLRSGVAISTQKVDEVRAKQADSISRADLVARLRGRYALGSLLRTLTIPLCSTKGCFFHIFERGSPHQFFMPPPPLETNNKEGEYLRRKGNYYWATLLTQAYLVALLQGSSIFPSSKNIFFPSSKHR</sequence>
<organism evidence="2">
    <name type="scientific">Cucumis melo</name>
    <name type="common">Muskmelon</name>
    <dbReference type="NCBI Taxonomy" id="3656"/>
    <lineage>
        <taxon>Eukaryota</taxon>
        <taxon>Viridiplantae</taxon>
        <taxon>Streptophyta</taxon>
        <taxon>Embryophyta</taxon>
        <taxon>Tracheophyta</taxon>
        <taxon>Spermatophyta</taxon>
        <taxon>Magnoliopsida</taxon>
        <taxon>eudicotyledons</taxon>
        <taxon>Gunneridae</taxon>
        <taxon>Pentapetalae</taxon>
        <taxon>rosids</taxon>
        <taxon>fabids</taxon>
        <taxon>Cucurbitales</taxon>
        <taxon>Cucurbitaceae</taxon>
        <taxon>Benincaseae</taxon>
        <taxon>Cucumis</taxon>
    </lineage>
</organism>
<dbReference type="AlphaFoldDB" id="A0A9I9DL10"/>
<evidence type="ECO:0000256" key="1">
    <source>
        <dbReference type="SAM" id="Phobius"/>
    </source>
</evidence>
<accession>A0A9I9DL10</accession>
<keyword evidence="1" id="KW-1133">Transmembrane helix</keyword>
<evidence type="ECO:0000313" key="2">
    <source>
        <dbReference type="EnsemblPlants" id="MELO3C019952.2.1"/>
    </source>
</evidence>
<feature type="transmembrane region" description="Helical" evidence="1">
    <location>
        <begin position="105"/>
        <end position="126"/>
    </location>
</feature>